<evidence type="ECO:0000313" key="2">
    <source>
        <dbReference type="Proteomes" id="UP001608902"/>
    </source>
</evidence>
<sequence>MLCDSGEHLNCHPHLSVATQLSFVSSFPSFGNSYDELVYHNNWTSVMRTILEGASACRVEFESSLYDESLRWPPKIYFKSREVGRICSFSSSNTTPYYSDFWKESCRRHPDLLIPNPQFVANYVNSLNNGTMLRIINSWCWSDGEH</sequence>
<accession>A0ABD6EY81</accession>
<name>A0ABD6EY81_9BILA</name>
<evidence type="ECO:0000313" key="1">
    <source>
        <dbReference type="EMBL" id="MFH4983109.1"/>
    </source>
</evidence>
<dbReference type="Proteomes" id="UP001608902">
    <property type="component" value="Unassembled WGS sequence"/>
</dbReference>
<organism evidence="1 2">
    <name type="scientific">Gnathostoma spinigerum</name>
    <dbReference type="NCBI Taxonomy" id="75299"/>
    <lineage>
        <taxon>Eukaryota</taxon>
        <taxon>Metazoa</taxon>
        <taxon>Ecdysozoa</taxon>
        <taxon>Nematoda</taxon>
        <taxon>Chromadorea</taxon>
        <taxon>Rhabditida</taxon>
        <taxon>Spirurina</taxon>
        <taxon>Gnathostomatomorpha</taxon>
        <taxon>Gnathostomatoidea</taxon>
        <taxon>Gnathostomatidae</taxon>
        <taxon>Gnathostoma</taxon>
    </lineage>
</organism>
<comment type="caution">
    <text evidence="1">The sequence shown here is derived from an EMBL/GenBank/DDBJ whole genome shotgun (WGS) entry which is preliminary data.</text>
</comment>
<keyword evidence="2" id="KW-1185">Reference proteome</keyword>
<proteinExistence type="predicted"/>
<dbReference type="AlphaFoldDB" id="A0ABD6EY81"/>
<reference evidence="1 2" key="1">
    <citation type="submission" date="2024-08" db="EMBL/GenBank/DDBJ databases">
        <title>Gnathostoma spinigerum genome.</title>
        <authorList>
            <person name="Gonzalez-Bertolin B."/>
            <person name="Monzon S."/>
            <person name="Zaballos A."/>
            <person name="Jimenez P."/>
            <person name="Dekumyoy P."/>
            <person name="Varona S."/>
            <person name="Cuesta I."/>
            <person name="Sumanam S."/>
            <person name="Adisakwattana P."/>
            <person name="Gasser R.B."/>
            <person name="Hernandez-Gonzalez A."/>
            <person name="Young N.D."/>
            <person name="Perteguer M.J."/>
        </authorList>
    </citation>
    <scope>NUCLEOTIDE SEQUENCE [LARGE SCALE GENOMIC DNA]</scope>
    <source>
        <strain evidence="1">AL3</strain>
        <tissue evidence="1">Liver</tissue>
    </source>
</reference>
<gene>
    <name evidence="1" type="ORF">AB6A40_009818</name>
</gene>
<dbReference type="EMBL" id="JBGFUD010011130">
    <property type="protein sequence ID" value="MFH4983109.1"/>
    <property type="molecule type" value="Genomic_DNA"/>
</dbReference>
<protein>
    <submittedName>
        <fullName evidence="1">Uncharacterized protein</fullName>
    </submittedName>
</protein>